<dbReference type="RefSeq" id="YP_005220945.1">
    <property type="nucleotide sequence ID" value="NC_016838.1"/>
</dbReference>
<dbReference type="HOGENOM" id="CLU_3099871_0_0_6"/>
<sequence length="51" mass="5899">MEDNLDEIFYRRTRPAAVGEYTCPMLSQQFYNLQLLSLRGLDQKANANVGF</sequence>
<reference evidence="2" key="1">
    <citation type="journal article" date="2012" name="J. Bacteriol.">
        <title>Complete genome sequence of Klebsiella pneumoniae subsp. pneumoniae HS11286, a multidrug-resistant strain isolated from human sputum.</title>
        <authorList>
            <person name="Liu P."/>
            <person name="Li P."/>
            <person name="Jiang X."/>
            <person name="Bi D."/>
            <person name="Xie Y."/>
            <person name="Tai C."/>
            <person name="Deng Z."/>
            <person name="Rajakumar K."/>
            <person name="Ou H.Y."/>
        </authorList>
    </citation>
    <scope>NUCLEOTIDE SEQUENCE [LARGE SCALE GENOMIC DNA]</scope>
    <source>
        <strain evidence="2">HS11286</strain>
        <plasmid evidence="2">pKPHS1</plasmid>
    </source>
</reference>
<dbReference type="KEGG" id="kpm:KPHS_p101380"/>
<dbReference type="Proteomes" id="UP000007841">
    <property type="component" value="Plasmid pKPHS1"/>
</dbReference>
<dbReference type="AlphaFoldDB" id="A0A0H3GZF3"/>
<proteinExistence type="predicted"/>
<name>A0A0H3GZF3_KLEPH</name>
<organism evidence="1 2">
    <name type="scientific">Klebsiella pneumoniae subsp. pneumoniae (strain HS11286)</name>
    <dbReference type="NCBI Taxonomy" id="1125630"/>
    <lineage>
        <taxon>Bacteria</taxon>
        <taxon>Pseudomonadati</taxon>
        <taxon>Pseudomonadota</taxon>
        <taxon>Gammaproteobacteria</taxon>
        <taxon>Enterobacterales</taxon>
        <taxon>Enterobacteriaceae</taxon>
        <taxon>Klebsiella/Raoultella group</taxon>
        <taxon>Klebsiella</taxon>
        <taxon>Klebsiella pneumoniae complex</taxon>
    </lineage>
</organism>
<dbReference type="GeneID" id="11818034"/>
<geneLocation type="plasmid" evidence="1 2">
    <name>pKPHS1</name>
</geneLocation>
<dbReference type="EMBL" id="CP003223">
    <property type="protein sequence ID" value="AEW92046.1"/>
    <property type="molecule type" value="Genomic_DNA"/>
</dbReference>
<keyword evidence="2" id="KW-1185">Reference proteome</keyword>
<accession>A0A0H3GZF3</accession>
<protein>
    <submittedName>
        <fullName evidence="1">Uncharacterized protein</fullName>
    </submittedName>
</protein>
<evidence type="ECO:0000313" key="1">
    <source>
        <dbReference type="EMBL" id="AEW92046.1"/>
    </source>
</evidence>
<evidence type="ECO:0000313" key="2">
    <source>
        <dbReference type="Proteomes" id="UP000007841"/>
    </source>
</evidence>
<gene>
    <name evidence="1" type="ordered locus">KPHS_p101380</name>
</gene>
<keyword evidence="1" id="KW-0614">Plasmid</keyword>
<dbReference type="RefSeq" id="WP_014342190.1">
    <property type="nucleotide sequence ID" value="NC_016838.1"/>
</dbReference>